<organism evidence="2 3">
    <name type="scientific">Cellulomonas iranensis</name>
    <dbReference type="NCBI Taxonomy" id="76862"/>
    <lineage>
        <taxon>Bacteria</taxon>
        <taxon>Bacillati</taxon>
        <taxon>Actinomycetota</taxon>
        <taxon>Actinomycetes</taxon>
        <taxon>Micrococcales</taxon>
        <taxon>Cellulomonadaceae</taxon>
        <taxon>Cellulomonas</taxon>
    </lineage>
</organism>
<keyword evidence="1" id="KW-1133">Transmembrane helix</keyword>
<dbReference type="Proteomes" id="UP001240250">
    <property type="component" value="Unassembled WGS sequence"/>
</dbReference>
<evidence type="ECO:0000313" key="2">
    <source>
        <dbReference type="EMBL" id="MDQ0424967.1"/>
    </source>
</evidence>
<keyword evidence="1" id="KW-0472">Membrane</keyword>
<comment type="caution">
    <text evidence="2">The sequence shown here is derived from an EMBL/GenBank/DDBJ whole genome shotgun (WGS) entry which is preliminary data.</text>
</comment>
<feature type="transmembrane region" description="Helical" evidence="1">
    <location>
        <begin position="44"/>
        <end position="66"/>
    </location>
</feature>
<accession>A0ABU0GHX1</accession>
<gene>
    <name evidence="2" type="ORF">JO380_001348</name>
</gene>
<keyword evidence="3" id="KW-1185">Reference proteome</keyword>
<evidence type="ECO:0000313" key="3">
    <source>
        <dbReference type="Proteomes" id="UP001240250"/>
    </source>
</evidence>
<sequence>MSAVTYRRPAAALPARARLRHLVETVRWAPAPYFEGTARQRLGYVAYVLGSMLAWTAVSLGVLALVGRALAAV</sequence>
<name>A0ABU0GHX1_9CELL</name>
<dbReference type="EMBL" id="JAUSVM010000001">
    <property type="protein sequence ID" value="MDQ0424967.1"/>
    <property type="molecule type" value="Genomic_DNA"/>
</dbReference>
<evidence type="ECO:0000256" key="1">
    <source>
        <dbReference type="SAM" id="Phobius"/>
    </source>
</evidence>
<dbReference type="RefSeq" id="WP_062101110.1">
    <property type="nucleotide sequence ID" value="NZ_CP084585.1"/>
</dbReference>
<evidence type="ECO:0008006" key="4">
    <source>
        <dbReference type="Google" id="ProtNLM"/>
    </source>
</evidence>
<protein>
    <recommendedName>
        <fullName evidence="4">Chemotaxis protein CheW</fullName>
    </recommendedName>
</protein>
<reference evidence="2 3" key="1">
    <citation type="submission" date="2023-07" db="EMBL/GenBank/DDBJ databases">
        <title>Sequencing the genomes of 1000 actinobacteria strains.</title>
        <authorList>
            <person name="Klenk H.-P."/>
        </authorList>
    </citation>
    <scope>NUCLEOTIDE SEQUENCE [LARGE SCALE GENOMIC DNA]</scope>
    <source>
        <strain evidence="2 3">DSM 14785</strain>
    </source>
</reference>
<proteinExistence type="predicted"/>
<keyword evidence="1" id="KW-0812">Transmembrane</keyword>